<evidence type="ECO:0000313" key="1">
    <source>
        <dbReference type="EMBL" id="TPG32302.1"/>
    </source>
</evidence>
<evidence type="ECO:0008006" key="3">
    <source>
        <dbReference type="Google" id="ProtNLM"/>
    </source>
</evidence>
<dbReference type="RefSeq" id="WP_140695204.1">
    <property type="nucleotide sequence ID" value="NZ_RCZG01000009.1"/>
</dbReference>
<dbReference type="EMBL" id="RCZG01000009">
    <property type="protein sequence ID" value="TPG32302.1"/>
    <property type="molecule type" value="Genomic_DNA"/>
</dbReference>
<keyword evidence="2" id="KW-1185">Reference proteome</keyword>
<evidence type="ECO:0000313" key="2">
    <source>
        <dbReference type="Proteomes" id="UP000320095"/>
    </source>
</evidence>
<proteinExistence type="predicted"/>
<name>A0A502E656_9MYCO</name>
<accession>A0A502E656</accession>
<sequence>MSVVAVGLSAWAVLRPAPRSDAESTYTADQRNDAKIAVCAATDVVRKGVSLNTNLQSPGGEGDVVGSLAVAANARLSLSDGGLYLIARLDPATPTELAGAVTKFANTLLDIGAAATAGSPNTDPDQAARLREADTENAKVTDLCR</sequence>
<reference evidence="1 2" key="1">
    <citation type="journal article" date="2019" name="Environ. Microbiol.">
        <title>Species interactions and distinct microbial communities in high Arctic permafrost affected cryosols are associated with the CH4 and CO2 gas fluxes.</title>
        <authorList>
            <person name="Altshuler I."/>
            <person name="Hamel J."/>
            <person name="Turney S."/>
            <person name="Magnuson E."/>
            <person name="Levesque R."/>
            <person name="Greer C."/>
            <person name="Whyte L.G."/>
        </authorList>
    </citation>
    <scope>NUCLEOTIDE SEQUENCE [LARGE SCALE GENOMIC DNA]</scope>
    <source>
        <strain evidence="1 2">S5.20</strain>
    </source>
</reference>
<dbReference type="AlphaFoldDB" id="A0A502E656"/>
<gene>
    <name evidence="1" type="ORF">EAH80_20670</name>
</gene>
<comment type="caution">
    <text evidence="1">The sequence shown here is derived from an EMBL/GenBank/DDBJ whole genome shotgun (WGS) entry which is preliminary data.</text>
</comment>
<dbReference type="Proteomes" id="UP000320095">
    <property type="component" value="Unassembled WGS sequence"/>
</dbReference>
<dbReference type="OrthoDB" id="4761585at2"/>
<protein>
    <recommendedName>
        <fullName evidence="3">Alanine and proline rich membrane protein</fullName>
    </recommendedName>
</protein>
<organism evidence="1 2">
    <name type="scientific">Mycolicibacterium hodleri</name>
    <dbReference type="NCBI Taxonomy" id="49897"/>
    <lineage>
        <taxon>Bacteria</taxon>
        <taxon>Bacillati</taxon>
        <taxon>Actinomycetota</taxon>
        <taxon>Actinomycetes</taxon>
        <taxon>Mycobacteriales</taxon>
        <taxon>Mycobacteriaceae</taxon>
        <taxon>Mycolicibacterium</taxon>
    </lineage>
</organism>